<reference evidence="3 4" key="1">
    <citation type="submission" date="2019-02" db="EMBL/GenBank/DDBJ databases">
        <title>Deep-cultivation of Planctomycetes and their phenomic and genomic characterization uncovers novel biology.</title>
        <authorList>
            <person name="Wiegand S."/>
            <person name="Jogler M."/>
            <person name="Boedeker C."/>
            <person name="Pinto D."/>
            <person name="Vollmers J."/>
            <person name="Rivas-Marin E."/>
            <person name="Kohn T."/>
            <person name="Peeters S.H."/>
            <person name="Heuer A."/>
            <person name="Rast P."/>
            <person name="Oberbeckmann S."/>
            <person name="Bunk B."/>
            <person name="Jeske O."/>
            <person name="Meyerdierks A."/>
            <person name="Storesund J.E."/>
            <person name="Kallscheuer N."/>
            <person name="Luecker S."/>
            <person name="Lage O.M."/>
            <person name="Pohl T."/>
            <person name="Merkel B.J."/>
            <person name="Hornburger P."/>
            <person name="Mueller R.-W."/>
            <person name="Bruemmer F."/>
            <person name="Labrenz M."/>
            <person name="Spormann A.M."/>
            <person name="Op den Camp H."/>
            <person name="Overmann J."/>
            <person name="Amann R."/>
            <person name="Jetten M.S.M."/>
            <person name="Mascher T."/>
            <person name="Medema M.H."/>
            <person name="Devos D.P."/>
            <person name="Kaster A.-K."/>
            <person name="Ovreas L."/>
            <person name="Rohde M."/>
            <person name="Galperin M.Y."/>
            <person name="Jogler C."/>
        </authorList>
    </citation>
    <scope>NUCLEOTIDE SEQUENCE [LARGE SCALE GENOMIC DNA]</scope>
    <source>
        <strain evidence="3 4">Pla175</strain>
    </source>
</reference>
<sequence precursor="true">MPKLRRTALADRRSTTGWLSFLFVAALALPAPAEPVPSPGAAVALKLSSEAPIYLPGGEIEVGVVLDPTQLGFSGAAQIELQLSSASQGAALWSETRDVILGQAATLDFQATAPLHDGRYWLHAIVTAPGTFRTRLLPGGGARVLGEARRQVLVMSSESTSRPTAAWLPGTEIDPTTHRWWERSPDWLRTRRLAWFSEGPLSFGTLRPVVVQGRRYIEIPAGDSGIAAAWQLIPLSVQTPGAAHLIEVATPLGADQALTLTIVEPDSTGRLGPVGASVMQVSTPNDVGGDGATARRLFWPRTTQPLLMLSNGRSDAPASYASVRVRRCGEAPRQASPTQERLVVIDGSNEVAPADLANGAKLARGDWHAAYLGARVLADLVELKGANTAMIRGSSANDDPWQETVMREFDRRGLRVLVRGDLHDPISGGATPSDRPMDEVDPRLDGILAAASAHRCFAGIAIELEPGATALAPPPWTPSAAQLDLFLEQNKLAWPEAAARDDATISAALAGPWREAWLEWRAEQLTGRYRAIRERVAVVGADLKVFLLTDAMLADDRAAERLRPRLNSPTTAASFLMEHGVDARAIAEIPGLELIVAERLGSQGSLGKDALALASVRFADLGAGKQQPVAALQRDVRLVRLESFEQARGCPDCTLRSVVRTSNRRERMAMSRVTSERDAVALLESSDAIDLSFDEPDRRTRLLIRELPPPGVSVAATSQPVYVRAYTRGPGRLVAFSNVSPWPVRATTTLSNEAGCDAMEIKPWESQPPVASRLERGQHAFEFDLAPFETRLLAVSDRDAKVVGLRTNTPAEAETELRRIVDDLKRRDLNARRPLEGVLDPSFELTLPGGAPSVWDAAVTGASRVTTVTESPLSGERSLRIESREGTTSAASKPFPVPSSGQLAVQFGVRPVELDGDARVVISFDSVDGAYHSATSIAAAGLRADAQKAAWPAYVFGVDDLPVGQDGGMRITLSCTGAGVVDIDDLQCFSLFYPMQSFPETKWQRLALVRIVQSAEVALDDGRYSECLQIVDGYWPRFLREFAPRLPEPAVPPPATAQREETEGPAPAPTLSERLKGWTPSFWR</sequence>
<dbReference type="Gene3D" id="2.60.120.260">
    <property type="entry name" value="Galactose-binding domain-like"/>
    <property type="match status" value="1"/>
</dbReference>
<keyword evidence="4" id="KW-1185">Reference proteome</keyword>
<dbReference type="EMBL" id="CP036291">
    <property type="protein sequence ID" value="QDU88677.1"/>
    <property type="molecule type" value="Genomic_DNA"/>
</dbReference>
<evidence type="ECO:0000313" key="4">
    <source>
        <dbReference type="Proteomes" id="UP000317429"/>
    </source>
</evidence>
<proteinExistence type="predicted"/>
<evidence type="ECO:0000256" key="1">
    <source>
        <dbReference type="SAM" id="MobiDB-lite"/>
    </source>
</evidence>
<feature type="signal peptide" evidence="2">
    <location>
        <begin position="1"/>
        <end position="33"/>
    </location>
</feature>
<organism evidence="3 4">
    <name type="scientific">Pirellulimonas nuda</name>
    <dbReference type="NCBI Taxonomy" id="2528009"/>
    <lineage>
        <taxon>Bacteria</taxon>
        <taxon>Pseudomonadati</taxon>
        <taxon>Planctomycetota</taxon>
        <taxon>Planctomycetia</taxon>
        <taxon>Pirellulales</taxon>
        <taxon>Lacipirellulaceae</taxon>
        <taxon>Pirellulimonas</taxon>
    </lineage>
</organism>
<keyword evidence="2" id="KW-0732">Signal</keyword>
<accession>A0A518DB14</accession>
<evidence type="ECO:0000313" key="3">
    <source>
        <dbReference type="EMBL" id="QDU88677.1"/>
    </source>
</evidence>
<name>A0A518DB14_9BACT</name>
<gene>
    <name evidence="3" type="ORF">Pla175_20580</name>
</gene>
<feature type="region of interest" description="Disordered" evidence="1">
    <location>
        <begin position="868"/>
        <end position="895"/>
    </location>
</feature>
<feature type="region of interest" description="Disordered" evidence="1">
    <location>
        <begin position="1049"/>
        <end position="1084"/>
    </location>
</feature>
<protein>
    <submittedName>
        <fullName evidence="3">Uncharacterized protein</fullName>
    </submittedName>
</protein>
<dbReference type="KEGG" id="pnd:Pla175_20580"/>
<dbReference type="Proteomes" id="UP000317429">
    <property type="component" value="Chromosome"/>
</dbReference>
<evidence type="ECO:0000256" key="2">
    <source>
        <dbReference type="SAM" id="SignalP"/>
    </source>
</evidence>
<dbReference type="AlphaFoldDB" id="A0A518DB14"/>
<feature type="chain" id="PRO_5021737685" evidence="2">
    <location>
        <begin position="34"/>
        <end position="1084"/>
    </location>
</feature>